<name>A0A3A8IBH4_9BACT</name>
<keyword evidence="2" id="KW-1185">Reference proteome</keyword>
<sequence length="147" mass="15610">MSAFPPRLAHLATRAVVVAKLGPTYAEAHRLDAEESAQRLSTALSGRLLTALLEATWTQMLGKTKRLTEDGLLEKVAATLGDRPQRPGKVAPTTPGWSAFLVMVDLEAGTASDAARRVMESDEGRKRAAAGLAEVAGFLATELTRGK</sequence>
<gene>
    <name evidence="1" type="ORF">D7V88_27240</name>
</gene>
<dbReference type="EMBL" id="RAVZ01000223">
    <property type="protein sequence ID" value="RKG80642.1"/>
    <property type="molecule type" value="Genomic_DNA"/>
</dbReference>
<protein>
    <submittedName>
        <fullName evidence="1">Uncharacterized protein</fullName>
    </submittedName>
</protein>
<evidence type="ECO:0000313" key="1">
    <source>
        <dbReference type="EMBL" id="RKG80642.1"/>
    </source>
</evidence>
<comment type="caution">
    <text evidence="1">The sequence shown here is derived from an EMBL/GenBank/DDBJ whole genome shotgun (WGS) entry which is preliminary data.</text>
</comment>
<dbReference type="OrthoDB" id="5382166at2"/>
<dbReference type="AlphaFoldDB" id="A0A3A8IBH4"/>
<reference evidence="2" key="1">
    <citation type="submission" date="2018-09" db="EMBL/GenBank/DDBJ databases">
        <authorList>
            <person name="Livingstone P.G."/>
            <person name="Whitworth D.E."/>
        </authorList>
    </citation>
    <scope>NUCLEOTIDE SEQUENCE [LARGE SCALE GENOMIC DNA]</scope>
    <source>
        <strain evidence="2">CA054A</strain>
    </source>
</reference>
<evidence type="ECO:0000313" key="2">
    <source>
        <dbReference type="Proteomes" id="UP000268094"/>
    </source>
</evidence>
<dbReference type="RefSeq" id="WP_120536084.1">
    <property type="nucleotide sequence ID" value="NZ_RAVZ01000223.1"/>
</dbReference>
<organism evidence="1 2">
    <name type="scientific">Corallococcus terminator</name>
    <dbReference type="NCBI Taxonomy" id="2316733"/>
    <lineage>
        <taxon>Bacteria</taxon>
        <taxon>Pseudomonadati</taxon>
        <taxon>Myxococcota</taxon>
        <taxon>Myxococcia</taxon>
        <taxon>Myxococcales</taxon>
        <taxon>Cystobacterineae</taxon>
        <taxon>Myxococcaceae</taxon>
        <taxon>Corallococcus</taxon>
    </lineage>
</organism>
<accession>A0A3A8IBH4</accession>
<proteinExistence type="predicted"/>
<dbReference type="Proteomes" id="UP000268094">
    <property type="component" value="Unassembled WGS sequence"/>
</dbReference>